<dbReference type="PANTHER" id="PTHR33221">
    <property type="entry name" value="WINGED HELIX-TURN-HELIX TRANSCRIPTIONAL REGULATOR, RRF2 FAMILY"/>
    <property type="match status" value="1"/>
</dbReference>
<evidence type="ECO:0000313" key="3">
    <source>
        <dbReference type="EMBL" id="NKY36129.1"/>
    </source>
</evidence>
<organism evidence="3 4">
    <name type="scientific">Nocardia speluncae</name>
    <dbReference type="NCBI Taxonomy" id="419477"/>
    <lineage>
        <taxon>Bacteria</taxon>
        <taxon>Bacillati</taxon>
        <taxon>Actinomycetota</taxon>
        <taxon>Actinomycetes</taxon>
        <taxon>Mycobacteriales</taxon>
        <taxon>Nocardiaceae</taxon>
        <taxon>Nocardia</taxon>
    </lineage>
</organism>
<proteinExistence type="predicted"/>
<accession>A0A846XLJ8</accession>
<dbReference type="Gene3D" id="1.10.10.10">
    <property type="entry name" value="Winged helix-like DNA-binding domain superfamily/Winged helix DNA-binding domain"/>
    <property type="match status" value="1"/>
</dbReference>
<keyword evidence="1" id="KW-0238">DNA-binding</keyword>
<dbReference type="AlphaFoldDB" id="A0A846XLJ8"/>
<comment type="caution">
    <text evidence="3">The sequence shown here is derived from an EMBL/GenBank/DDBJ whole genome shotgun (WGS) entry which is preliminary data.</text>
</comment>
<evidence type="ECO:0000256" key="1">
    <source>
        <dbReference type="ARBA" id="ARBA00023125"/>
    </source>
</evidence>
<reference evidence="3 4" key="1">
    <citation type="submission" date="2020-04" db="EMBL/GenBank/DDBJ databases">
        <title>MicrobeNet Type strains.</title>
        <authorList>
            <person name="Nicholson A.C."/>
        </authorList>
    </citation>
    <scope>NUCLEOTIDE SEQUENCE [LARGE SCALE GENOMIC DNA]</scope>
    <source>
        <strain evidence="3 4">DSM 45078</strain>
    </source>
</reference>
<dbReference type="Pfam" id="PF02082">
    <property type="entry name" value="Rrf2"/>
    <property type="match status" value="1"/>
</dbReference>
<dbReference type="GO" id="GO:0005829">
    <property type="term" value="C:cytosol"/>
    <property type="evidence" value="ECO:0007669"/>
    <property type="project" value="TreeGrafter"/>
</dbReference>
<dbReference type="InterPro" id="IPR036388">
    <property type="entry name" value="WH-like_DNA-bd_sf"/>
</dbReference>
<dbReference type="InterPro" id="IPR000944">
    <property type="entry name" value="Tscrpt_reg_Rrf2"/>
</dbReference>
<dbReference type="GO" id="GO:0003700">
    <property type="term" value="F:DNA-binding transcription factor activity"/>
    <property type="evidence" value="ECO:0007669"/>
    <property type="project" value="TreeGrafter"/>
</dbReference>
<dbReference type="PROSITE" id="PS51197">
    <property type="entry name" value="HTH_RRF2_2"/>
    <property type="match status" value="1"/>
</dbReference>
<dbReference type="InterPro" id="IPR036390">
    <property type="entry name" value="WH_DNA-bd_sf"/>
</dbReference>
<keyword evidence="4" id="KW-1185">Reference proteome</keyword>
<feature type="region of interest" description="Disordered" evidence="2">
    <location>
        <begin position="146"/>
        <end position="180"/>
    </location>
</feature>
<dbReference type="NCBIfam" id="TIGR00738">
    <property type="entry name" value="rrf2_super"/>
    <property type="match status" value="1"/>
</dbReference>
<name>A0A846XLJ8_9NOCA</name>
<protein>
    <submittedName>
        <fullName evidence="3">Rrf2 family transcriptional regulator</fullName>
    </submittedName>
</protein>
<dbReference type="GO" id="GO:0003677">
    <property type="term" value="F:DNA binding"/>
    <property type="evidence" value="ECO:0007669"/>
    <property type="project" value="UniProtKB-KW"/>
</dbReference>
<gene>
    <name evidence="3" type="ORF">HGA13_24095</name>
</gene>
<dbReference type="EMBL" id="JAAXOO010000006">
    <property type="protein sequence ID" value="NKY36129.1"/>
    <property type="molecule type" value="Genomic_DNA"/>
</dbReference>
<evidence type="ECO:0000256" key="2">
    <source>
        <dbReference type="SAM" id="MobiDB-lite"/>
    </source>
</evidence>
<evidence type="ECO:0000313" key="4">
    <source>
        <dbReference type="Proteomes" id="UP000565715"/>
    </source>
</evidence>
<dbReference type="PROSITE" id="PS01332">
    <property type="entry name" value="HTH_RRF2_1"/>
    <property type="match status" value="1"/>
</dbReference>
<sequence length="180" mass="18866">MHITAKVDHAVRTLLEITAADSAAAVKAEAIAAGQQIAPKVLESVLAELRRAGLVTSRRGPDGGYRLARPAHAISIADVIRAIEGPLASVRGLRPEEVRYPGAAEPLQQVWIALRVNIRAVLENVTLADIADGALPDFVAALTDDPGAWARREPGDPALPDPPEIAGRSANPDGSVRSSC</sequence>
<dbReference type="SUPFAM" id="SSF46785">
    <property type="entry name" value="Winged helix' DNA-binding domain"/>
    <property type="match status" value="1"/>
</dbReference>
<dbReference type="InterPro" id="IPR030489">
    <property type="entry name" value="TR_Rrf2-type_CS"/>
</dbReference>
<dbReference type="RefSeq" id="WP_068045169.1">
    <property type="nucleotide sequence ID" value="NZ_JAAXOO010000006.1"/>
</dbReference>
<dbReference type="Proteomes" id="UP000565715">
    <property type="component" value="Unassembled WGS sequence"/>
</dbReference>
<dbReference type="PANTHER" id="PTHR33221:SF5">
    <property type="entry name" value="HTH-TYPE TRANSCRIPTIONAL REGULATOR ISCR"/>
    <property type="match status" value="1"/>
</dbReference>